<dbReference type="HOGENOM" id="CLU_766849_0_0_5"/>
<proteinExistence type="predicted"/>
<dbReference type="InterPro" id="IPR006342">
    <property type="entry name" value="FkbM_mtfrase"/>
</dbReference>
<dbReference type="NCBIfam" id="TIGR01444">
    <property type="entry name" value="fkbM_fam"/>
    <property type="match status" value="1"/>
</dbReference>
<protein>
    <submittedName>
        <fullName evidence="5">Methyltransferase FkbM family</fullName>
    </submittedName>
</protein>
<dbReference type="SMART" id="SM00607">
    <property type="entry name" value="FTP"/>
    <property type="match status" value="1"/>
</dbReference>
<evidence type="ECO:0000313" key="5">
    <source>
        <dbReference type="EMBL" id="ACK51654.1"/>
    </source>
</evidence>
<dbReference type="Proteomes" id="UP000002257">
    <property type="component" value="Chromosome"/>
</dbReference>
<dbReference type="InterPro" id="IPR008979">
    <property type="entry name" value="Galactose-bd-like_sf"/>
</dbReference>
<organism evidence="5 6">
    <name type="scientific">Methylocella silvestris (strain DSM 15510 / CIP 108128 / LMG 27833 / NCIMB 13906 / BL2)</name>
    <dbReference type="NCBI Taxonomy" id="395965"/>
    <lineage>
        <taxon>Bacteria</taxon>
        <taxon>Pseudomonadati</taxon>
        <taxon>Pseudomonadota</taxon>
        <taxon>Alphaproteobacteria</taxon>
        <taxon>Hyphomicrobiales</taxon>
        <taxon>Beijerinckiaceae</taxon>
        <taxon>Methylocella</taxon>
    </lineage>
</organism>
<keyword evidence="2" id="KW-0106">Calcium</keyword>
<dbReference type="GO" id="GO:0046872">
    <property type="term" value="F:metal ion binding"/>
    <property type="evidence" value="ECO:0007669"/>
    <property type="project" value="UniProtKB-KW"/>
</dbReference>
<sequence>MEALSLLQEFEIHPSGIIHVGANDGLEFDAYRQSRADTVVYVEPISSIHASLKAKVESCKNHFAVRALCSSKSGEKVTFNISSNAGLSSSMLDLGNHAKIHPSISFVASEEMTTITLDDLLADKFPQSRFNLLVLDVQGAELMVLKGAVETLKSLDAVYTEISEAPLYDNGCTWRDLDSFLGPFDFWLKNMTIGRTGYGDALFVKNASFFSPLRMKKVDRPGVNVALHKCATQSSISAFSRAQEAQNAVNGVVTGSYAFHTAEEARPWWQVDLGALTSIDQVMVFNRLDIAADRAFSFVLKLSSDGQRFEQVYARSGEPFGGADGNPARIKLNGAVAQYVRIELAGGGYLHLDQVEVYTTT</sequence>
<evidence type="ECO:0000259" key="4">
    <source>
        <dbReference type="PROSITE" id="PS50022"/>
    </source>
</evidence>
<feature type="domain" description="F5/8 type C" evidence="4">
    <location>
        <begin position="218"/>
        <end position="360"/>
    </location>
</feature>
<dbReference type="RefSeq" id="WP_012591723.1">
    <property type="nucleotide sequence ID" value="NC_011666.1"/>
</dbReference>
<dbReference type="CAZy" id="CBM47">
    <property type="family name" value="Carbohydrate-Binding Module Family 47"/>
</dbReference>
<keyword evidence="5" id="KW-0489">Methyltransferase</keyword>
<dbReference type="PANTHER" id="PTHR36973:SF4">
    <property type="entry name" value="NODULATION PROTEIN"/>
    <property type="match status" value="1"/>
</dbReference>
<dbReference type="eggNOG" id="COG0457">
    <property type="taxonomic scope" value="Bacteria"/>
</dbReference>
<dbReference type="InterPro" id="IPR029063">
    <property type="entry name" value="SAM-dependent_MTases_sf"/>
</dbReference>
<dbReference type="PROSITE" id="PS50022">
    <property type="entry name" value="FA58C_3"/>
    <property type="match status" value="1"/>
</dbReference>
<dbReference type="OrthoDB" id="4104638at2"/>
<dbReference type="SUPFAM" id="SSF53335">
    <property type="entry name" value="S-adenosyl-L-methionine-dependent methyltransferases"/>
    <property type="match status" value="1"/>
</dbReference>
<accession>B8ERV6</accession>
<dbReference type="EMBL" id="CP001280">
    <property type="protein sequence ID" value="ACK51654.1"/>
    <property type="molecule type" value="Genomic_DNA"/>
</dbReference>
<dbReference type="InterPro" id="IPR006585">
    <property type="entry name" value="FTP1"/>
</dbReference>
<dbReference type="InterPro" id="IPR000421">
    <property type="entry name" value="FA58C"/>
</dbReference>
<keyword evidence="6" id="KW-1185">Reference proteome</keyword>
<keyword evidence="3" id="KW-1015">Disulfide bond</keyword>
<dbReference type="SUPFAM" id="SSF49785">
    <property type="entry name" value="Galactose-binding domain-like"/>
    <property type="match status" value="1"/>
</dbReference>
<evidence type="ECO:0000256" key="2">
    <source>
        <dbReference type="ARBA" id="ARBA00022837"/>
    </source>
</evidence>
<dbReference type="Gene3D" id="2.60.120.260">
    <property type="entry name" value="Galactose-binding domain-like"/>
    <property type="match status" value="1"/>
</dbReference>
<evidence type="ECO:0000313" key="6">
    <source>
        <dbReference type="Proteomes" id="UP000002257"/>
    </source>
</evidence>
<evidence type="ECO:0000256" key="1">
    <source>
        <dbReference type="ARBA" id="ARBA00022723"/>
    </source>
</evidence>
<dbReference type="Gene3D" id="3.40.50.150">
    <property type="entry name" value="Vaccinia Virus protein VP39"/>
    <property type="match status" value="1"/>
</dbReference>
<name>B8ERV6_METSB</name>
<dbReference type="AlphaFoldDB" id="B8ERV6"/>
<dbReference type="eggNOG" id="COG0438">
    <property type="taxonomic scope" value="Bacteria"/>
</dbReference>
<dbReference type="Pfam" id="PF05050">
    <property type="entry name" value="Methyltransf_21"/>
    <property type="match status" value="1"/>
</dbReference>
<dbReference type="GO" id="GO:0032259">
    <property type="term" value="P:methylation"/>
    <property type="evidence" value="ECO:0007669"/>
    <property type="project" value="UniProtKB-KW"/>
</dbReference>
<keyword evidence="5" id="KW-0808">Transferase</keyword>
<dbReference type="GO" id="GO:0008171">
    <property type="term" value="F:O-methyltransferase activity"/>
    <property type="evidence" value="ECO:0007669"/>
    <property type="project" value="TreeGrafter"/>
</dbReference>
<keyword evidence="1" id="KW-0479">Metal-binding</keyword>
<dbReference type="PANTHER" id="PTHR36973">
    <property type="entry name" value="SLL1456 PROTEIN-RELATED"/>
    <property type="match status" value="1"/>
</dbReference>
<dbReference type="KEGG" id="msl:Msil_2732"/>
<gene>
    <name evidence="5" type="ordered locus">Msil_2732</name>
</gene>
<dbReference type="Pfam" id="PF00754">
    <property type="entry name" value="F5_F8_type_C"/>
    <property type="match status" value="1"/>
</dbReference>
<dbReference type="InterPro" id="IPR053188">
    <property type="entry name" value="FkbM_Methyltransferase"/>
</dbReference>
<reference evidence="5 6" key="1">
    <citation type="journal article" date="2010" name="J. Bacteriol.">
        <title>Complete genome sequence of the aerobic facultative methanotroph Methylocella silvestris BL2.</title>
        <authorList>
            <person name="Chen Y."/>
            <person name="Crombie A."/>
            <person name="Rahman M.T."/>
            <person name="Dedysh S.N."/>
            <person name="Liesack W."/>
            <person name="Stott M.B."/>
            <person name="Alam M."/>
            <person name="Theisen A.R."/>
            <person name="Murrell J.C."/>
            <person name="Dunfield P.F."/>
        </authorList>
    </citation>
    <scope>NUCLEOTIDE SEQUENCE [LARGE SCALE GENOMIC DNA]</scope>
    <source>
        <strain evidence="6">DSM 15510 / CIP 108128 / LMG 27833 / NCIMB 13906 / BL2</strain>
    </source>
</reference>
<evidence type="ECO:0000256" key="3">
    <source>
        <dbReference type="ARBA" id="ARBA00023157"/>
    </source>
</evidence>